<evidence type="ECO:0000259" key="1">
    <source>
        <dbReference type="Pfam" id="PF00248"/>
    </source>
</evidence>
<gene>
    <name evidence="2" type="ORF">Tci_402297</name>
</gene>
<dbReference type="PROSITE" id="PS00798">
    <property type="entry name" value="ALDOKETO_REDUCTASE_1"/>
    <property type="match status" value="1"/>
</dbReference>
<dbReference type="Pfam" id="PF00248">
    <property type="entry name" value="Aldo_ket_red"/>
    <property type="match status" value="1"/>
</dbReference>
<reference evidence="2" key="1">
    <citation type="journal article" date="2019" name="Sci. Rep.">
        <title>Draft genome of Tanacetum cinerariifolium, the natural source of mosquito coil.</title>
        <authorList>
            <person name="Yamashiro T."/>
            <person name="Shiraishi A."/>
            <person name="Satake H."/>
            <person name="Nakayama K."/>
        </authorList>
    </citation>
    <scope>NUCLEOTIDE SEQUENCE</scope>
</reference>
<organism evidence="2">
    <name type="scientific">Tanacetum cinerariifolium</name>
    <name type="common">Dalmatian daisy</name>
    <name type="synonym">Chrysanthemum cinerariifolium</name>
    <dbReference type="NCBI Taxonomy" id="118510"/>
    <lineage>
        <taxon>Eukaryota</taxon>
        <taxon>Viridiplantae</taxon>
        <taxon>Streptophyta</taxon>
        <taxon>Embryophyta</taxon>
        <taxon>Tracheophyta</taxon>
        <taxon>Spermatophyta</taxon>
        <taxon>Magnoliopsida</taxon>
        <taxon>eudicotyledons</taxon>
        <taxon>Gunneridae</taxon>
        <taxon>Pentapetalae</taxon>
        <taxon>asterids</taxon>
        <taxon>campanulids</taxon>
        <taxon>Asterales</taxon>
        <taxon>Asteraceae</taxon>
        <taxon>Asteroideae</taxon>
        <taxon>Anthemideae</taxon>
        <taxon>Anthemidinae</taxon>
        <taxon>Tanacetum</taxon>
    </lineage>
</organism>
<feature type="domain" description="NADP-dependent oxidoreductase" evidence="1">
    <location>
        <begin position="27"/>
        <end position="91"/>
    </location>
</feature>
<sequence>MAQSTFRAQEDDVQTFDLLSGHKIPAIGLGTWRSGYEATYSVAHAIIEAGYRHIDTAWEYGVQIEVGQGLKGAMEAGVQRKDLFVTAKLWYDTWFRLLTNKF</sequence>
<proteinExistence type="predicted"/>
<dbReference type="PANTHER" id="PTHR11732">
    <property type="entry name" value="ALDO/KETO REDUCTASE"/>
    <property type="match status" value="1"/>
</dbReference>
<dbReference type="EMBL" id="BKCJ010167467">
    <property type="protein sequence ID" value="GEY30323.1"/>
    <property type="molecule type" value="Genomic_DNA"/>
</dbReference>
<dbReference type="InterPro" id="IPR018170">
    <property type="entry name" value="Aldo/ket_reductase_CS"/>
</dbReference>
<dbReference type="AlphaFoldDB" id="A0A699HJI0"/>
<accession>A0A699HJI0</accession>
<dbReference type="GO" id="GO:0016491">
    <property type="term" value="F:oxidoreductase activity"/>
    <property type="evidence" value="ECO:0007669"/>
    <property type="project" value="InterPro"/>
</dbReference>
<dbReference type="SUPFAM" id="SSF51430">
    <property type="entry name" value="NAD(P)-linked oxidoreductase"/>
    <property type="match status" value="1"/>
</dbReference>
<dbReference type="InterPro" id="IPR036812">
    <property type="entry name" value="NAD(P)_OxRdtase_dom_sf"/>
</dbReference>
<dbReference type="InterPro" id="IPR020471">
    <property type="entry name" value="AKR"/>
</dbReference>
<dbReference type="Gene3D" id="3.20.20.100">
    <property type="entry name" value="NADP-dependent oxidoreductase domain"/>
    <property type="match status" value="1"/>
</dbReference>
<evidence type="ECO:0000313" key="2">
    <source>
        <dbReference type="EMBL" id="GEY30323.1"/>
    </source>
</evidence>
<name>A0A699HJI0_TANCI</name>
<protein>
    <submittedName>
        <fullName evidence="2">NAD(P)-linked oxidoreductase superfamily protein</fullName>
    </submittedName>
</protein>
<comment type="caution">
    <text evidence="2">The sequence shown here is derived from an EMBL/GenBank/DDBJ whole genome shotgun (WGS) entry which is preliminary data.</text>
</comment>
<dbReference type="InterPro" id="IPR023210">
    <property type="entry name" value="NADP_OxRdtase_dom"/>
</dbReference>